<dbReference type="InterPro" id="IPR036855">
    <property type="entry name" value="Znf_CCCH_sf"/>
</dbReference>
<evidence type="ECO:0000313" key="7">
    <source>
        <dbReference type="EMBL" id="CAK9107005.1"/>
    </source>
</evidence>
<dbReference type="InterPro" id="IPR015943">
    <property type="entry name" value="WD40/YVTN_repeat-like_dom_sf"/>
</dbReference>
<evidence type="ECO:0000256" key="4">
    <source>
        <dbReference type="PROSITE-ProRule" id="PRU00723"/>
    </source>
</evidence>
<organism evidence="7 8">
    <name type="scientific">Durusdinium trenchii</name>
    <dbReference type="NCBI Taxonomy" id="1381693"/>
    <lineage>
        <taxon>Eukaryota</taxon>
        <taxon>Sar</taxon>
        <taxon>Alveolata</taxon>
        <taxon>Dinophyceae</taxon>
        <taxon>Suessiales</taxon>
        <taxon>Symbiodiniaceae</taxon>
        <taxon>Durusdinium</taxon>
    </lineage>
</organism>
<dbReference type="Pfam" id="PF00642">
    <property type="entry name" value="zf-CCCH"/>
    <property type="match status" value="1"/>
</dbReference>
<proteinExistence type="predicted"/>
<evidence type="ECO:0000256" key="1">
    <source>
        <dbReference type="ARBA" id="ARBA00022723"/>
    </source>
</evidence>
<evidence type="ECO:0000256" key="3">
    <source>
        <dbReference type="ARBA" id="ARBA00022833"/>
    </source>
</evidence>
<dbReference type="Gene3D" id="4.10.1000.10">
    <property type="entry name" value="Zinc finger, CCCH-type"/>
    <property type="match status" value="1"/>
</dbReference>
<feature type="region of interest" description="Disordered" evidence="5">
    <location>
        <begin position="544"/>
        <end position="573"/>
    </location>
</feature>
<keyword evidence="2 4" id="KW-0863">Zinc-finger</keyword>
<comment type="caution">
    <text evidence="7">The sequence shown here is derived from an EMBL/GenBank/DDBJ whole genome shotgun (WGS) entry which is preliminary data.</text>
</comment>
<keyword evidence="8" id="KW-1185">Reference proteome</keyword>
<feature type="compositionally biased region" description="Basic residues" evidence="5">
    <location>
        <begin position="559"/>
        <end position="573"/>
    </location>
</feature>
<feature type="zinc finger region" description="C3H1-type" evidence="4">
    <location>
        <begin position="31"/>
        <end position="59"/>
    </location>
</feature>
<protein>
    <recommendedName>
        <fullName evidence="6">C3H1-type domain-containing protein</fullName>
    </recommendedName>
</protein>
<dbReference type="SUPFAM" id="SSF90229">
    <property type="entry name" value="CCCH zinc finger"/>
    <property type="match status" value="1"/>
</dbReference>
<feature type="domain" description="C3H1-type" evidence="6">
    <location>
        <begin position="31"/>
        <end position="59"/>
    </location>
</feature>
<dbReference type="Gene3D" id="2.130.10.10">
    <property type="entry name" value="YVTN repeat-like/Quinoprotein amine dehydrogenase"/>
    <property type="match status" value="1"/>
</dbReference>
<evidence type="ECO:0000256" key="5">
    <source>
        <dbReference type="SAM" id="MobiDB-lite"/>
    </source>
</evidence>
<keyword evidence="3 4" id="KW-0862">Zinc</keyword>
<name>A0ABP0S3S4_9DINO</name>
<accession>A0ABP0S3S4</accession>
<evidence type="ECO:0000259" key="6">
    <source>
        <dbReference type="PROSITE" id="PS50103"/>
    </source>
</evidence>
<evidence type="ECO:0000256" key="2">
    <source>
        <dbReference type="ARBA" id="ARBA00022771"/>
    </source>
</evidence>
<evidence type="ECO:0000313" key="8">
    <source>
        <dbReference type="Proteomes" id="UP001642484"/>
    </source>
</evidence>
<dbReference type="InterPro" id="IPR000571">
    <property type="entry name" value="Znf_CCCH"/>
</dbReference>
<sequence>MAERISVQQALQAAFGEDPENLQVFQFEPNGGEAVLCRFWVRTGTCKWGAQCRHRHDLDLSRYSLRARRGAAMPGLVHGDPKAALESASENIAFVLCGERAVYDYEDHDAARRFLSAGMQGQDVWSLLPLELAIDTLWSAGAFGAVSATMSCKDWGCLPIAQGIRELAYADATGADFRNCSPRHLCDLMLTRRFMLSAQTLYAEKAKGNQGCGSACSACGPVVHVCQPSPVCLLFMDGSVTFALLHSGEVRCHRSSTGQILAQSQRLGKGRLLQAAALLGCEAFVLGDDQGGLQLLQRDDLSETQVLRATGKSSIAALAALQDNQQACLCASMDGSIELIQVSDEGDDATVLARIEPVGSLGELEGIPAISSYNLGNEDLAFFSAGASAWTFTVATGTLKLLEGRSKPAVSSRGCHNYACVLRSKTFVTASSGDSKLQWWQLERNGELVAGPETHSDGVILGLSGAGDLCAALHAYLTVTLWQGALRKEVLRITMSGLGHSLSLGPDGLAIASAPGLGRVRSPGDRCSLHLAILPLHVEKLVKEPKKSKPAKMFAQKTRGGRKNQKGKQSRLQ</sequence>
<dbReference type="EMBL" id="CAXAMN010026917">
    <property type="protein sequence ID" value="CAK9107005.1"/>
    <property type="molecule type" value="Genomic_DNA"/>
</dbReference>
<gene>
    <name evidence="7" type="ORF">CCMP2556_LOCUS49972</name>
</gene>
<keyword evidence="1 4" id="KW-0479">Metal-binding</keyword>
<dbReference type="PROSITE" id="PS50103">
    <property type="entry name" value="ZF_C3H1"/>
    <property type="match status" value="1"/>
</dbReference>
<dbReference type="SMART" id="SM00356">
    <property type="entry name" value="ZnF_C3H1"/>
    <property type="match status" value="1"/>
</dbReference>
<dbReference type="Proteomes" id="UP001642484">
    <property type="component" value="Unassembled WGS sequence"/>
</dbReference>
<dbReference type="SUPFAM" id="SSF101908">
    <property type="entry name" value="Putative isomerase YbhE"/>
    <property type="match status" value="1"/>
</dbReference>
<reference evidence="7 8" key="1">
    <citation type="submission" date="2024-02" db="EMBL/GenBank/DDBJ databases">
        <authorList>
            <person name="Chen Y."/>
            <person name="Shah S."/>
            <person name="Dougan E. K."/>
            <person name="Thang M."/>
            <person name="Chan C."/>
        </authorList>
    </citation>
    <scope>NUCLEOTIDE SEQUENCE [LARGE SCALE GENOMIC DNA]</scope>
</reference>